<name>U9TNZ2_RHIID</name>
<dbReference type="EMBL" id="KI289681">
    <property type="protein sequence ID" value="ESA08003.1"/>
    <property type="molecule type" value="Genomic_DNA"/>
</dbReference>
<organism evidence="1">
    <name type="scientific">Rhizophagus irregularis (strain DAOM 181602 / DAOM 197198 / MUCL 43194)</name>
    <name type="common">Arbuscular mycorrhizal fungus</name>
    <name type="synonym">Glomus intraradices</name>
    <dbReference type="NCBI Taxonomy" id="747089"/>
    <lineage>
        <taxon>Eukaryota</taxon>
        <taxon>Fungi</taxon>
        <taxon>Fungi incertae sedis</taxon>
        <taxon>Mucoromycota</taxon>
        <taxon>Glomeromycotina</taxon>
        <taxon>Glomeromycetes</taxon>
        <taxon>Glomerales</taxon>
        <taxon>Glomeraceae</taxon>
        <taxon>Rhizophagus</taxon>
    </lineage>
</organism>
<dbReference type="HOGENOM" id="CLU_2293155_0_0_1"/>
<protein>
    <submittedName>
        <fullName evidence="1">Uncharacterized protein</fullName>
    </submittedName>
</protein>
<proteinExistence type="predicted"/>
<sequence length="101" mass="11523">MRNDIDSDGLELLVSHGILNEYEDDSGVYGIGRSRLRIWYSINIRCWKSNKLSKKSIRKRIICANSMKSDKKISETINRSVEYCGTICCNILVTHISVSIP</sequence>
<evidence type="ECO:0000313" key="1">
    <source>
        <dbReference type="EMBL" id="ESA08003.1"/>
    </source>
</evidence>
<dbReference type="AlphaFoldDB" id="U9TNZ2"/>
<reference evidence="1" key="1">
    <citation type="submission" date="2013-07" db="EMBL/GenBank/DDBJ databases">
        <title>The genome of an arbuscular mycorrhizal fungus provides insights into the evolution of the oldest plant symbiosis.</title>
        <authorList>
            <consortium name="DOE Joint Genome Institute"/>
            <person name="Tisserant E."/>
            <person name="Malbreil M."/>
            <person name="Kuo A."/>
            <person name="Kohler A."/>
            <person name="Symeonidi A."/>
            <person name="Balestrini R."/>
            <person name="Charron P."/>
            <person name="Duensing N."/>
            <person name="Frei-dit-Frey N."/>
            <person name="Gianinazzi-Pearson V."/>
            <person name="Gilbert B."/>
            <person name="Handa Y."/>
            <person name="Hijri M."/>
            <person name="Kaul R."/>
            <person name="Kawaguchi M."/>
            <person name="Krajinski F."/>
            <person name="Lammers P."/>
            <person name="Lapierre D."/>
            <person name="Masclaux F.G."/>
            <person name="Murat C."/>
            <person name="Morin E."/>
            <person name="Ndikumana S."/>
            <person name="Pagni M."/>
            <person name="Petitpierre D."/>
            <person name="Requena N."/>
            <person name="Rosikiewicz P."/>
            <person name="Riley R."/>
            <person name="Saito K."/>
            <person name="San Clemente H."/>
            <person name="Shapiro H."/>
            <person name="van Tuinen D."/>
            <person name="Becard G."/>
            <person name="Bonfante P."/>
            <person name="Paszkowski U."/>
            <person name="Shachar-Hill Y."/>
            <person name="Young J.P."/>
            <person name="Sanders I.R."/>
            <person name="Henrissat B."/>
            <person name="Rensing S.A."/>
            <person name="Grigoriev I.V."/>
            <person name="Corradi N."/>
            <person name="Roux C."/>
            <person name="Martin F."/>
        </authorList>
    </citation>
    <scope>NUCLEOTIDE SEQUENCE</scope>
    <source>
        <strain evidence="1">DAOM 197198</strain>
    </source>
</reference>
<gene>
    <name evidence="1" type="ORF">GLOINDRAFT_325301</name>
</gene>
<accession>U9TNZ2</accession>